<evidence type="ECO:0000313" key="2">
    <source>
        <dbReference type="Proteomes" id="UP000220828"/>
    </source>
</evidence>
<reference evidence="1 2" key="1">
    <citation type="submission" date="2017-09" db="EMBL/GenBank/DDBJ databases">
        <title>Whole genomes of Flavobacteriaceae.</title>
        <authorList>
            <person name="Stine C."/>
            <person name="Li C."/>
            <person name="Tadesse D."/>
        </authorList>
    </citation>
    <scope>NUCLEOTIDE SEQUENCE [LARGE SCALE GENOMIC DNA]</scope>
    <source>
        <strain evidence="1 2">ATCC 35036</strain>
    </source>
</reference>
<accession>A0A2H3K8K2</accession>
<dbReference type="EMBL" id="PCMW01000127">
    <property type="protein sequence ID" value="PDS21963.1"/>
    <property type="molecule type" value="Genomic_DNA"/>
</dbReference>
<dbReference type="Proteomes" id="UP000220828">
    <property type="component" value="Unassembled WGS sequence"/>
</dbReference>
<protein>
    <submittedName>
        <fullName evidence="1">Uncharacterized protein</fullName>
    </submittedName>
</protein>
<dbReference type="RefSeq" id="WP_097554917.1">
    <property type="nucleotide sequence ID" value="NZ_PCMW01000127.1"/>
</dbReference>
<sequence>MIIEIKFKLINDENACEETLKASDYFDYKKNGDYKFNDVPKYNLIEDYINHDLSNVNFIKLFIKDKENYIINESNFWNNGKNSSTKYTEYNFEENYVFEFFKINNEIIFNEEKNNEILSFYRNKDNFLELRSHIIMDELGNIKDIIKKMNIEKNETLGKHKIL</sequence>
<organism evidence="1 2">
    <name type="scientific">Flavobacterium branchiophilum</name>
    <dbReference type="NCBI Taxonomy" id="55197"/>
    <lineage>
        <taxon>Bacteria</taxon>
        <taxon>Pseudomonadati</taxon>
        <taxon>Bacteroidota</taxon>
        <taxon>Flavobacteriia</taxon>
        <taxon>Flavobacteriales</taxon>
        <taxon>Flavobacteriaceae</taxon>
        <taxon>Flavobacterium</taxon>
    </lineage>
</organism>
<name>A0A2H3K8K2_9FLAO</name>
<dbReference type="AlphaFoldDB" id="A0A2H3K8K2"/>
<proteinExistence type="predicted"/>
<evidence type="ECO:0000313" key="1">
    <source>
        <dbReference type="EMBL" id="PDS21963.1"/>
    </source>
</evidence>
<gene>
    <name evidence="1" type="ORF">B0A77_14670</name>
</gene>
<comment type="caution">
    <text evidence="1">The sequence shown here is derived from an EMBL/GenBank/DDBJ whole genome shotgun (WGS) entry which is preliminary data.</text>
</comment>